<evidence type="ECO:0000313" key="2">
    <source>
        <dbReference type="EMBL" id="GAA5505544.1"/>
    </source>
</evidence>
<dbReference type="EMBL" id="BAABRO010000002">
    <property type="protein sequence ID" value="GAA5505544.1"/>
    <property type="molecule type" value="Genomic_DNA"/>
</dbReference>
<accession>A0ABP9VK21</accession>
<reference evidence="2 3" key="1">
    <citation type="submission" date="2024-02" db="EMBL/GenBank/DDBJ databases">
        <title>Rhodopirellula caenicola NBRC 110016.</title>
        <authorList>
            <person name="Ichikawa N."/>
            <person name="Katano-Makiyama Y."/>
            <person name="Hidaka K."/>
        </authorList>
    </citation>
    <scope>NUCLEOTIDE SEQUENCE [LARGE SCALE GENOMIC DNA]</scope>
    <source>
        <strain evidence="2 3">NBRC 110016</strain>
    </source>
</reference>
<keyword evidence="3" id="KW-1185">Reference proteome</keyword>
<evidence type="ECO:0000256" key="1">
    <source>
        <dbReference type="SAM" id="MobiDB-lite"/>
    </source>
</evidence>
<name>A0ABP9VK21_9BACT</name>
<organism evidence="2 3">
    <name type="scientific">Novipirellula caenicola</name>
    <dbReference type="NCBI Taxonomy" id="1536901"/>
    <lineage>
        <taxon>Bacteria</taxon>
        <taxon>Pseudomonadati</taxon>
        <taxon>Planctomycetota</taxon>
        <taxon>Planctomycetia</taxon>
        <taxon>Pirellulales</taxon>
        <taxon>Pirellulaceae</taxon>
        <taxon>Novipirellula</taxon>
    </lineage>
</organism>
<evidence type="ECO:0000313" key="3">
    <source>
        <dbReference type="Proteomes" id="UP001416858"/>
    </source>
</evidence>
<gene>
    <name evidence="2" type="ORF">Rcae01_00989</name>
</gene>
<sequence>MRRIKCPCGTMLSVKMDSAEIVQCPKCSRQLRLAKPSPSESTGASIAAQPRPRTINTPQPSSPSPRAATVQPQTTWPGMLNESRQRFGNAPRTFSNEEKAHLRVKFSFLTRLLSSADKLCQPLAAQESVFRDGVIVWGHLIQANNQLFQPGKRDLPGEMVYALNSPNIMPEELGQVAAGLGSLKGTRPASPALAPIANYLTDEYIRVFGLPVPQAISAKPCMISTVYFVRHHLPNQLISDGLMPLVVSPRAPHFAFVLPALYWPEMLLQHWQAARPMIRS</sequence>
<protein>
    <submittedName>
        <fullName evidence="2">Uncharacterized protein</fullName>
    </submittedName>
</protein>
<dbReference type="Proteomes" id="UP001416858">
    <property type="component" value="Unassembled WGS sequence"/>
</dbReference>
<comment type="caution">
    <text evidence="2">The sequence shown here is derived from an EMBL/GenBank/DDBJ whole genome shotgun (WGS) entry which is preliminary data.</text>
</comment>
<feature type="region of interest" description="Disordered" evidence="1">
    <location>
        <begin position="33"/>
        <end position="72"/>
    </location>
</feature>
<proteinExistence type="predicted"/>